<accession>A0A2J6RBD3</accession>
<evidence type="ECO:0000313" key="3">
    <source>
        <dbReference type="Proteomes" id="UP000235786"/>
    </source>
</evidence>
<evidence type="ECO:0000256" key="1">
    <source>
        <dbReference type="SAM" id="MobiDB-lite"/>
    </source>
</evidence>
<keyword evidence="3" id="KW-1185">Reference proteome</keyword>
<dbReference type="EMBL" id="KZ613951">
    <property type="protein sequence ID" value="PMD35807.1"/>
    <property type="molecule type" value="Genomic_DNA"/>
</dbReference>
<feature type="compositionally biased region" description="Basic and acidic residues" evidence="1">
    <location>
        <begin position="43"/>
        <end position="53"/>
    </location>
</feature>
<gene>
    <name evidence="2" type="ORF">L207DRAFT_586843</name>
</gene>
<name>A0A2J6RBD3_HYAVF</name>
<proteinExistence type="predicted"/>
<organism evidence="2 3">
    <name type="scientific">Hyaloscypha variabilis (strain UAMH 11265 / GT02V1 / F)</name>
    <name type="common">Meliniomyces variabilis</name>
    <dbReference type="NCBI Taxonomy" id="1149755"/>
    <lineage>
        <taxon>Eukaryota</taxon>
        <taxon>Fungi</taxon>
        <taxon>Dikarya</taxon>
        <taxon>Ascomycota</taxon>
        <taxon>Pezizomycotina</taxon>
        <taxon>Leotiomycetes</taxon>
        <taxon>Helotiales</taxon>
        <taxon>Hyaloscyphaceae</taxon>
        <taxon>Hyaloscypha</taxon>
        <taxon>Hyaloscypha variabilis</taxon>
    </lineage>
</organism>
<evidence type="ECO:0000313" key="2">
    <source>
        <dbReference type="EMBL" id="PMD35807.1"/>
    </source>
</evidence>
<dbReference type="Proteomes" id="UP000235786">
    <property type="component" value="Unassembled WGS sequence"/>
</dbReference>
<protein>
    <submittedName>
        <fullName evidence="2">Uncharacterized protein</fullName>
    </submittedName>
</protein>
<dbReference type="AlphaFoldDB" id="A0A2J6RBD3"/>
<feature type="region of interest" description="Disordered" evidence="1">
    <location>
        <begin position="23"/>
        <end position="53"/>
    </location>
</feature>
<reference evidence="2 3" key="1">
    <citation type="submission" date="2016-04" db="EMBL/GenBank/DDBJ databases">
        <title>A degradative enzymes factory behind the ericoid mycorrhizal symbiosis.</title>
        <authorList>
            <consortium name="DOE Joint Genome Institute"/>
            <person name="Martino E."/>
            <person name="Morin E."/>
            <person name="Grelet G."/>
            <person name="Kuo A."/>
            <person name="Kohler A."/>
            <person name="Daghino S."/>
            <person name="Barry K."/>
            <person name="Choi C."/>
            <person name="Cichocki N."/>
            <person name="Clum A."/>
            <person name="Copeland A."/>
            <person name="Hainaut M."/>
            <person name="Haridas S."/>
            <person name="Labutti K."/>
            <person name="Lindquist E."/>
            <person name="Lipzen A."/>
            <person name="Khouja H.-R."/>
            <person name="Murat C."/>
            <person name="Ohm R."/>
            <person name="Olson A."/>
            <person name="Spatafora J."/>
            <person name="Veneault-Fourrey C."/>
            <person name="Henrissat B."/>
            <person name="Grigoriev I."/>
            <person name="Martin F."/>
            <person name="Perotto S."/>
        </authorList>
    </citation>
    <scope>NUCLEOTIDE SEQUENCE [LARGE SCALE GENOMIC DNA]</scope>
    <source>
        <strain evidence="2 3">F</strain>
    </source>
</reference>
<sequence length="166" mass="18845">MLDSSPAHRSRLRPEQTRLARKAVWPVRNDDARRKRAPSSTVDEDKLDPNEARHGDTCKAVVTTRLLSFVFTIFLPVAAPLQVERRLDECCKRVSADCLSSERLETGFILAHTDQYNRSQPDEILAPVLPRPYLDKSLAPCRSYPPELHHVHMSLASLLHSINNLD</sequence>